<dbReference type="SUPFAM" id="SSF55248">
    <property type="entry name" value="PCD-like"/>
    <property type="match status" value="1"/>
</dbReference>
<sequence>MAPPVNRPSLTADELSKALTTIDGWKLSSRVGGPCIEKSWRFADFHQTMAFVNAVAQIAHSLDHHPELQVSYGTCLVQYTTHDAGGLTHRDIDSALRVNALAEGRISA</sequence>
<evidence type="ECO:0000256" key="3">
    <source>
        <dbReference type="ARBA" id="ARBA00023239"/>
    </source>
</evidence>
<dbReference type="EMBL" id="JBEPSH010000001">
    <property type="protein sequence ID" value="MET4575300.1"/>
    <property type="molecule type" value="Genomic_DNA"/>
</dbReference>
<comment type="catalytic activity">
    <reaction evidence="1 4">
        <text>(4aS,6R)-4a-hydroxy-L-erythro-5,6,7,8-tetrahydrobiopterin = (6R)-L-erythro-6,7-dihydrobiopterin + H2O</text>
        <dbReference type="Rhea" id="RHEA:11920"/>
        <dbReference type="ChEBI" id="CHEBI:15377"/>
        <dbReference type="ChEBI" id="CHEBI:15642"/>
        <dbReference type="ChEBI" id="CHEBI:43120"/>
        <dbReference type="EC" id="4.2.1.96"/>
    </reaction>
</comment>
<evidence type="ECO:0000256" key="2">
    <source>
        <dbReference type="ARBA" id="ARBA00006472"/>
    </source>
</evidence>
<keyword evidence="6" id="KW-1185">Reference proteome</keyword>
<dbReference type="Pfam" id="PF01329">
    <property type="entry name" value="Pterin_4a"/>
    <property type="match status" value="1"/>
</dbReference>
<keyword evidence="3 4" id="KW-0456">Lyase</keyword>
<dbReference type="Gene3D" id="3.30.1360.20">
    <property type="entry name" value="Transcriptional coactivator/pterin dehydratase"/>
    <property type="match status" value="1"/>
</dbReference>
<proteinExistence type="inferred from homology"/>
<evidence type="ECO:0000256" key="1">
    <source>
        <dbReference type="ARBA" id="ARBA00001554"/>
    </source>
</evidence>
<protein>
    <recommendedName>
        <fullName evidence="4">Putative pterin-4-alpha-carbinolamine dehydratase</fullName>
        <shortName evidence="4">PHS</shortName>
        <ecNumber evidence="4">4.2.1.96</ecNumber>
    </recommendedName>
    <alternativeName>
        <fullName evidence="4">4-alpha-hydroxy-tetrahydropterin dehydratase</fullName>
    </alternativeName>
    <alternativeName>
        <fullName evidence="4">Pterin carbinolamine dehydratase</fullName>
        <shortName evidence="4">PCD</shortName>
    </alternativeName>
</protein>
<dbReference type="PANTHER" id="PTHR12599">
    <property type="entry name" value="PTERIN-4-ALPHA-CARBINOLAMINE DEHYDRATASE"/>
    <property type="match status" value="1"/>
</dbReference>
<accession>A0ABV2Q2Q1</accession>
<dbReference type="GO" id="GO:0008124">
    <property type="term" value="F:4-alpha-hydroxytetrahydrobiopterin dehydratase activity"/>
    <property type="evidence" value="ECO:0007669"/>
    <property type="project" value="UniProtKB-EC"/>
</dbReference>
<dbReference type="HAMAP" id="MF_00434">
    <property type="entry name" value="Pterin_4_alpha"/>
    <property type="match status" value="1"/>
</dbReference>
<dbReference type="InterPro" id="IPR001533">
    <property type="entry name" value="Pterin_deHydtase"/>
</dbReference>
<dbReference type="InterPro" id="IPR036428">
    <property type="entry name" value="PCD_sf"/>
</dbReference>
<evidence type="ECO:0000313" key="5">
    <source>
        <dbReference type="EMBL" id="MET4575300.1"/>
    </source>
</evidence>
<dbReference type="CDD" id="cd00488">
    <property type="entry name" value="PCD_DCoH"/>
    <property type="match status" value="1"/>
</dbReference>
<evidence type="ECO:0000256" key="4">
    <source>
        <dbReference type="HAMAP-Rule" id="MF_00434"/>
    </source>
</evidence>
<comment type="caution">
    <text evidence="5">The sequence shown here is derived from an EMBL/GenBank/DDBJ whole genome shotgun (WGS) entry which is preliminary data.</text>
</comment>
<name>A0ABV2Q2Q1_9BURK</name>
<gene>
    <name evidence="5" type="ORF">ABIE13_000397</name>
</gene>
<dbReference type="Proteomes" id="UP001549320">
    <property type="component" value="Unassembled WGS sequence"/>
</dbReference>
<reference evidence="5 6" key="1">
    <citation type="submission" date="2024-06" db="EMBL/GenBank/DDBJ databases">
        <title>Sorghum-associated microbial communities from plants grown in Nebraska, USA.</title>
        <authorList>
            <person name="Schachtman D."/>
        </authorList>
    </citation>
    <scope>NUCLEOTIDE SEQUENCE [LARGE SCALE GENOMIC DNA]</scope>
    <source>
        <strain evidence="5 6">2709</strain>
    </source>
</reference>
<dbReference type="PANTHER" id="PTHR12599:SF0">
    <property type="entry name" value="PTERIN-4-ALPHA-CARBINOLAMINE DEHYDRATASE"/>
    <property type="match status" value="1"/>
</dbReference>
<organism evidence="5 6">
    <name type="scientific">Ottowia thiooxydans</name>
    <dbReference type="NCBI Taxonomy" id="219182"/>
    <lineage>
        <taxon>Bacteria</taxon>
        <taxon>Pseudomonadati</taxon>
        <taxon>Pseudomonadota</taxon>
        <taxon>Betaproteobacteria</taxon>
        <taxon>Burkholderiales</taxon>
        <taxon>Comamonadaceae</taxon>
        <taxon>Ottowia</taxon>
    </lineage>
</organism>
<evidence type="ECO:0000313" key="6">
    <source>
        <dbReference type="Proteomes" id="UP001549320"/>
    </source>
</evidence>
<dbReference type="EC" id="4.2.1.96" evidence="4"/>
<dbReference type="NCBIfam" id="NF002017">
    <property type="entry name" value="PRK00823.1-2"/>
    <property type="match status" value="1"/>
</dbReference>
<comment type="similarity">
    <text evidence="2 4">Belongs to the pterin-4-alpha-carbinolamine dehydratase family.</text>
</comment>